<keyword evidence="3 6" id="KW-0378">Hydrolase</keyword>
<feature type="domain" description="PDZ" evidence="5">
    <location>
        <begin position="244"/>
        <end position="315"/>
    </location>
</feature>
<dbReference type="InterPro" id="IPR036034">
    <property type="entry name" value="PDZ_sf"/>
</dbReference>
<dbReference type="GO" id="GO:0006508">
    <property type="term" value="P:proteolysis"/>
    <property type="evidence" value="ECO:0007669"/>
    <property type="project" value="UniProtKB-KW"/>
</dbReference>
<reference evidence="6 7" key="1">
    <citation type="submission" date="2020-08" db="EMBL/GenBank/DDBJ databases">
        <title>Genomic Encyclopedia of Type Strains, Phase IV (KMG-IV): sequencing the most valuable type-strain genomes for metagenomic binning, comparative biology and taxonomic classification.</title>
        <authorList>
            <person name="Goeker M."/>
        </authorList>
    </citation>
    <scope>NUCLEOTIDE SEQUENCE [LARGE SCALE GENOMIC DNA]</scope>
    <source>
        <strain evidence="6 7">DSM 12252</strain>
    </source>
</reference>
<dbReference type="Gene3D" id="2.30.42.10">
    <property type="match status" value="1"/>
</dbReference>
<evidence type="ECO:0000259" key="5">
    <source>
        <dbReference type="PROSITE" id="PS50106"/>
    </source>
</evidence>
<feature type="chain" id="PRO_5031122599" evidence="4">
    <location>
        <begin position="30"/>
        <end position="333"/>
    </location>
</feature>
<comment type="similarity">
    <text evidence="1">Belongs to the peptidase S1C family.</text>
</comment>
<organism evidence="6 7">
    <name type="scientific">Prosthecobacter vanneervenii</name>
    <dbReference type="NCBI Taxonomy" id="48466"/>
    <lineage>
        <taxon>Bacteria</taxon>
        <taxon>Pseudomonadati</taxon>
        <taxon>Verrucomicrobiota</taxon>
        <taxon>Verrucomicrobiia</taxon>
        <taxon>Verrucomicrobiales</taxon>
        <taxon>Verrucomicrobiaceae</taxon>
        <taxon>Prosthecobacter</taxon>
    </lineage>
</organism>
<dbReference type="EMBL" id="JACHIG010000004">
    <property type="protein sequence ID" value="MBB5032694.1"/>
    <property type="molecule type" value="Genomic_DNA"/>
</dbReference>
<gene>
    <name evidence="6" type="ORF">HNQ65_002276</name>
</gene>
<dbReference type="SUPFAM" id="SSF50494">
    <property type="entry name" value="Trypsin-like serine proteases"/>
    <property type="match status" value="1"/>
</dbReference>
<dbReference type="InterPro" id="IPR001940">
    <property type="entry name" value="Peptidase_S1C"/>
</dbReference>
<dbReference type="SMART" id="SM00228">
    <property type="entry name" value="PDZ"/>
    <property type="match status" value="1"/>
</dbReference>
<dbReference type="PANTHER" id="PTHR22939:SF129">
    <property type="entry name" value="SERINE PROTEASE HTRA2, MITOCHONDRIAL"/>
    <property type="match status" value="1"/>
</dbReference>
<dbReference type="RefSeq" id="WP_184339608.1">
    <property type="nucleotide sequence ID" value="NZ_JACHIG010000004.1"/>
</dbReference>
<proteinExistence type="inferred from homology"/>
<keyword evidence="4" id="KW-0732">Signal</keyword>
<dbReference type="CDD" id="cd06779">
    <property type="entry name" value="cpPDZ_Deg_HtrA-like"/>
    <property type="match status" value="1"/>
</dbReference>
<dbReference type="InterPro" id="IPR009003">
    <property type="entry name" value="Peptidase_S1_PA"/>
</dbReference>
<evidence type="ECO:0000256" key="2">
    <source>
        <dbReference type="ARBA" id="ARBA00022670"/>
    </source>
</evidence>
<dbReference type="Pfam" id="PF13365">
    <property type="entry name" value="Trypsin_2"/>
    <property type="match status" value="1"/>
</dbReference>
<comment type="caution">
    <text evidence="6">The sequence shown here is derived from an EMBL/GenBank/DDBJ whole genome shotgun (WGS) entry which is preliminary data.</text>
</comment>
<evidence type="ECO:0000256" key="3">
    <source>
        <dbReference type="ARBA" id="ARBA00022801"/>
    </source>
</evidence>
<dbReference type="Pfam" id="PF13180">
    <property type="entry name" value="PDZ_2"/>
    <property type="match status" value="1"/>
</dbReference>
<evidence type="ECO:0000256" key="1">
    <source>
        <dbReference type="ARBA" id="ARBA00010541"/>
    </source>
</evidence>
<dbReference type="EC" id="3.4.21.107" evidence="6"/>
<dbReference type="PROSITE" id="PS50106">
    <property type="entry name" value="PDZ"/>
    <property type="match status" value="1"/>
</dbReference>
<evidence type="ECO:0000256" key="4">
    <source>
        <dbReference type="SAM" id="SignalP"/>
    </source>
</evidence>
<evidence type="ECO:0000313" key="7">
    <source>
        <dbReference type="Proteomes" id="UP000590740"/>
    </source>
</evidence>
<dbReference type="PRINTS" id="PR00834">
    <property type="entry name" value="PROTEASES2C"/>
</dbReference>
<protein>
    <submittedName>
        <fullName evidence="6">Serine protease Do</fullName>
        <ecNumber evidence="6">3.4.21.107</ecNumber>
    </submittedName>
</protein>
<dbReference type="InterPro" id="IPR001478">
    <property type="entry name" value="PDZ"/>
</dbReference>
<dbReference type="PANTHER" id="PTHR22939">
    <property type="entry name" value="SERINE PROTEASE FAMILY S1C HTRA-RELATED"/>
    <property type="match status" value="1"/>
</dbReference>
<feature type="signal peptide" evidence="4">
    <location>
        <begin position="1"/>
        <end position="29"/>
    </location>
</feature>
<dbReference type="Gene3D" id="2.40.10.10">
    <property type="entry name" value="Trypsin-like serine proteases"/>
    <property type="match status" value="2"/>
</dbReference>
<sequence length="333" mass="35065">MFPLGTFPACKAATMIVAAGLFASTLAAADAPPATLTDIATLQHIQQEVQQLLPRVRQAVVAIQAGNGTASGVIISADGLVLTAAHVPDKPGRDLKVVLEDGSVTTAKSLGLDKTTDAALARLKDRGKPWPFVNLSREVTKAQPGEWCFALGHPGGFDKARGPVLRVGKIIKQTANGLHSDCVLMGGDSGGPLFNFNGEVIGIHSQIWEGRDQNVHVSMAPFLRSWDAMQKSQVIKTWGVGAGGYLGVATVMSDDLEVAVADVIEGSPALKAGIRTGDVILSVNGDPMTDQQQFSATVRARAAGDQLKLKLRTQGKEHEISVKLAQKPQDEGQ</sequence>
<dbReference type="GO" id="GO:0004252">
    <property type="term" value="F:serine-type endopeptidase activity"/>
    <property type="evidence" value="ECO:0007669"/>
    <property type="project" value="InterPro"/>
</dbReference>
<dbReference type="SUPFAM" id="SSF50156">
    <property type="entry name" value="PDZ domain-like"/>
    <property type="match status" value="1"/>
</dbReference>
<dbReference type="AlphaFoldDB" id="A0A7W7YAU9"/>
<evidence type="ECO:0000313" key="6">
    <source>
        <dbReference type="EMBL" id="MBB5032694.1"/>
    </source>
</evidence>
<dbReference type="InterPro" id="IPR043504">
    <property type="entry name" value="Peptidase_S1_PA_chymotrypsin"/>
</dbReference>
<name>A0A7W7YAU9_9BACT</name>
<keyword evidence="7" id="KW-1185">Reference proteome</keyword>
<accession>A0A7W7YAU9</accession>
<dbReference type="Proteomes" id="UP000590740">
    <property type="component" value="Unassembled WGS sequence"/>
</dbReference>
<keyword evidence="2 6" id="KW-0645">Protease</keyword>